<feature type="non-terminal residue" evidence="1">
    <location>
        <position position="77"/>
    </location>
</feature>
<protein>
    <submittedName>
        <fullName evidence="1">Uncharacterized protein</fullName>
    </submittedName>
</protein>
<evidence type="ECO:0000313" key="1">
    <source>
        <dbReference type="EMBL" id="SVB76617.1"/>
    </source>
</evidence>
<reference evidence="1" key="1">
    <citation type="submission" date="2018-05" db="EMBL/GenBank/DDBJ databases">
        <authorList>
            <person name="Lanie J.A."/>
            <person name="Ng W.-L."/>
            <person name="Kazmierczak K.M."/>
            <person name="Andrzejewski T.M."/>
            <person name="Davidsen T.M."/>
            <person name="Wayne K.J."/>
            <person name="Tettelin H."/>
            <person name="Glass J.I."/>
            <person name="Rusch D."/>
            <person name="Podicherti R."/>
            <person name="Tsui H.-C.T."/>
            <person name="Winkler M.E."/>
        </authorList>
    </citation>
    <scope>NUCLEOTIDE SEQUENCE</scope>
</reference>
<proteinExistence type="predicted"/>
<gene>
    <name evidence="1" type="ORF">METZ01_LOCUS229471</name>
</gene>
<dbReference type="AlphaFoldDB" id="A0A382GPR4"/>
<dbReference type="EMBL" id="UINC01056507">
    <property type="protein sequence ID" value="SVB76617.1"/>
    <property type="molecule type" value="Genomic_DNA"/>
</dbReference>
<name>A0A382GPR4_9ZZZZ</name>
<accession>A0A382GPR4</accession>
<organism evidence="1">
    <name type="scientific">marine metagenome</name>
    <dbReference type="NCBI Taxonomy" id="408172"/>
    <lineage>
        <taxon>unclassified sequences</taxon>
        <taxon>metagenomes</taxon>
        <taxon>ecological metagenomes</taxon>
    </lineage>
</organism>
<sequence>MMVSIGLFLAKGSPDLDRDESELVALSSRWVSAVADRDPGFVDLLSARAAEHYQHLRDVALHGEVPVLDALEPTDQL</sequence>